<dbReference type="Pfam" id="PF00750">
    <property type="entry name" value="tRNA-synt_1d"/>
    <property type="match status" value="1"/>
</dbReference>
<dbReference type="PRINTS" id="PR01038">
    <property type="entry name" value="TRNASYNTHARG"/>
</dbReference>
<evidence type="ECO:0000256" key="2">
    <source>
        <dbReference type="ARBA" id="ARBA00005594"/>
    </source>
</evidence>
<dbReference type="GO" id="GO:0005524">
    <property type="term" value="F:ATP binding"/>
    <property type="evidence" value="ECO:0007669"/>
    <property type="project" value="UniProtKB-KW"/>
</dbReference>
<keyword evidence="6 13" id="KW-0436">Ligase</keyword>
<dbReference type="InterPro" id="IPR014729">
    <property type="entry name" value="Rossmann-like_a/b/a_fold"/>
</dbReference>
<keyword evidence="8 13" id="KW-0067">ATP-binding</keyword>
<comment type="catalytic activity">
    <reaction evidence="11">
        <text>tRNA(Arg) + L-arginine + ATP = L-arginyl-tRNA(Arg) + AMP + diphosphate</text>
        <dbReference type="Rhea" id="RHEA:20301"/>
        <dbReference type="Rhea" id="RHEA-COMP:9658"/>
        <dbReference type="Rhea" id="RHEA-COMP:9673"/>
        <dbReference type="ChEBI" id="CHEBI:30616"/>
        <dbReference type="ChEBI" id="CHEBI:32682"/>
        <dbReference type="ChEBI" id="CHEBI:33019"/>
        <dbReference type="ChEBI" id="CHEBI:78442"/>
        <dbReference type="ChEBI" id="CHEBI:78513"/>
        <dbReference type="ChEBI" id="CHEBI:456215"/>
        <dbReference type="EC" id="6.1.1.19"/>
    </reaction>
</comment>
<dbReference type="PANTHER" id="PTHR11956">
    <property type="entry name" value="ARGINYL-TRNA SYNTHETASE"/>
    <property type="match status" value="1"/>
</dbReference>
<dbReference type="BioCyc" id="MPUL272635:G1GT6-244-MONOMER"/>
<dbReference type="HOGENOM" id="CLU_006406_0_1_14"/>
<dbReference type="Gene3D" id="3.40.50.620">
    <property type="entry name" value="HUPs"/>
    <property type="match status" value="1"/>
</dbReference>
<name>Q98QW7_MYCPU</name>
<evidence type="ECO:0000256" key="13">
    <source>
        <dbReference type="RuleBase" id="RU363038"/>
    </source>
</evidence>
<dbReference type="EC" id="6.1.1.19" evidence="4 12"/>
<dbReference type="NCBIfam" id="TIGR00456">
    <property type="entry name" value="argS"/>
    <property type="match status" value="1"/>
</dbReference>
<dbReference type="PANTHER" id="PTHR11956:SF5">
    <property type="entry name" value="ARGININE--TRNA LIGASE, CYTOPLASMIC"/>
    <property type="match status" value="1"/>
</dbReference>
<evidence type="ECO:0000256" key="3">
    <source>
        <dbReference type="ARBA" id="ARBA00011245"/>
    </source>
</evidence>
<dbReference type="PIR" id="C90542">
    <property type="entry name" value="C90542"/>
</dbReference>
<comment type="subunit">
    <text evidence="3">Monomer.</text>
</comment>
<evidence type="ECO:0000256" key="7">
    <source>
        <dbReference type="ARBA" id="ARBA00022741"/>
    </source>
</evidence>
<evidence type="ECO:0000256" key="10">
    <source>
        <dbReference type="ARBA" id="ARBA00023146"/>
    </source>
</evidence>
<evidence type="ECO:0000256" key="4">
    <source>
        <dbReference type="ARBA" id="ARBA00012837"/>
    </source>
</evidence>
<dbReference type="InterPro" id="IPR001278">
    <property type="entry name" value="Arg-tRNA-ligase"/>
</dbReference>
<dbReference type="SUPFAM" id="SSF47323">
    <property type="entry name" value="Anticodon-binding domain of a subclass of class I aminoacyl-tRNA synthetases"/>
    <property type="match status" value="1"/>
</dbReference>
<dbReference type="GO" id="GO:0006420">
    <property type="term" value="P:arginyl-tRNA aminoacylation"/>
    <property type="evidence" value="ECO:0007669"/>
    <property type="project" value="UniProtKB-UniRule"/>
</dbReference>
<dbReference type="InterPro" id="IPR036695">
    <property type="entry name" value="Arg-tRNA-synth_N_sf"/>
</dbReference>
<dbReference type="Proteomes" id="UP000000528">
    <property type="component" value="Chromosome"/>
</dbReference>
<dbReference type="SUPFAM" id="SSF55190">
    <property type="entry name" value="Arginyl-tRNA synthetase (ArgRS), N-terminal 'additional' domain"/>
    <property type="match status" value="1"/>
</dbReference>
<sequence length="534" mass="62004">MHNIKKSIVASIIKTLGNFYQDEPIKLSSSNFSDISSNILMIVQKKNKLSLETLQELFEDKFENEYIEKFEILNPGFLNLFLNDLAFESLVLEILNQNQNYGRLEKNNQNINIEFVSANPTGFLHIGHVRNACYGQILANTLDFSGYNVTKEYYINDAGSQIETLAYSIYFRARELLNLEVKAPQEMYRGNDIVYGAKQLIEKFTSQIFEKDYEEIKEFLKEESTKIFLEKIKEHLNLIGVNFDIFFSEKSLYEENKIEPILKALENYTYEKENALWLKTSHFGDDKDRVLRKSDGSLTYFTPDIAYHNIKHQRNNSSLINVWGADHSGYIKRLSIAYEMISKQKVKVETIQLVKLTKNNQELKMSKRMGTSFTLIELYEIVGKDAIRFYMNSRSNNSALVFDIDAILKNDSENYIYTIKYTYARAFQLLLKAQENSINLSKKASQSYQNEFVKNLIKKMVEFPSLIVQISQSFKTHLLNQYLIDLVTTFNSFYSNVSIIGSSQQEALIEVVKAFRILMSTIFDIIGIDKVEKM</sequence>
<keyword evidence="10 13" id="KW-0030">Aminoacyl-tRNA synthetase</keyword>
<evidence type="ECO:0000256" key="11">
    <source>
        <dbReference type="ARBA" id="ARBA00049339"/>
    </source>
</evidence>
<dbReference type="Pfam" id="PF03485">
    <property type="entry name" value="Arg_tRNA_synt_N"/>
    <property type="match status" value="1"/>
</dbReference>
<dbReference type="RefSeq" id="WP_010925047.1">
    <property type="nucleotide sequence ID" value="NC_002771.1"/>
</dbReference>
<keyword evidence="9 13" id="KW-0648">Protein biosynthesis</keyword>
<dbReference type="EMBL" id="AL445563">
    <property type="protein sequence ID" value="CAC13416.1"/>
    <property type="molecule type" value="Genomic_DNA"/>
</dbReference>
<evidence type="ECO:0000256" key="12">
    <source>
        <dbReference type="NCBIfam" id="TIGR00456"/>
    </source>
</evidence>
<dbReference type="FunFam" id="3.40.50.620:FF:000062">
    <property type="entry name" value="Arginine--tRNA ligase"/>
    <property type="match status" value="1"/>
</dbReference>
<reference evidence="16 17" key="1">
    <citation type="journal article" date="2001" name="Nucleic Acids Res.">
        <title>The complete genome sequence of the murine respiratory pathogen Mycoplasma pulmonis.</title>
        <authorList>
            <person name="Chambaud I."/>
            <person name="Heilig R."/>
            <person name="Ferris S."/>
            <person name="Barbe V."/>
            <person name="Samson D."/>
            <person name="Galisson F."/>
            <person name="Moszer I."/>
            <person name="Dybvig K."/>
            <person name="Wroblewski H."/>
            <person name="Viari A."/>
            <person name="Rocha E.P.C."/>
            <person name="Blanchard A."/>
        </authorList>
    </citation>
    <scope>NUCLEOTIDE SEQUENCE [LARGE SCALE GENOMIC DNA]</scope>
    <source>
        <strain evidence="16 17">UAB CTIP</strain>
    </source>
</reference>
<proteinExistence type="inferred from homology"/>
<keyword evidence="17" id="KW-1185">Reference proteome</keyword>
<dbReference type="InterPro" id="IPR001412">
    <property type="entry name" value="aa-tRNA-synth_I_CS"/>
</dbReference>
<dbReference type="Gene3D" id="3.30.1360.70">
    <property type="entry name" value="Arginyl tRNA synthetase N-terminal domain"/>
    <property type="match status" value="1"/>
</dbReference>
<evidence type="ECO:0000313" key="16">
    <source>
        <dbReference type="EMBL" id="CAC13416.1"/>
    </source>
</evidence>
<dbReference type="InterPro" id="IPR009080">
    <property type="entry name" value="tRNAsynth_Ia_anticodon-bd"/>
</dbReference>
<dbReference type="SMART" id="SM00836">
    <property type="entry name" value="DALR_1"/>
    <property type="match status" value="1"/>
</dbReference>
<evidence type="ECO:0000313" key="17">
    <source>
        <dbReference type="Proteomes" id="UP000000528"/>
    </source>
</evidence>
<dbReference type="InterPro" id="IPR008909">
    <property type="entry name" value="DALR_anticod-bd"/>
</dbReference>
<dbReference type="eggNOG" id="COG0018">
    <property type="taxonomic scope" value="Bacteria"/>
</dbReference>
<dbReference type="GO" id="GO:0005737">
    <property type="term" value="C:cytoplasm"/>
    <property type="evidence" value="ECO:0007669"/>
    <property type="project" value="UniProtKB-SubCell"/>
</dbReference>
<comment type="similarity">
    <text evidence="2 13">Belongs to the class-I aminoacyl-tRNA synthetase family.</text>
</comment>
<dbReference type="CDD" id="cd00671">
    <property type="entry name" value="ArgRS_core"/>
    <property type="match status" value="1"/>
</dbReference>
<evidence type="ECO:0000256" key="9">
    <source>
        <dbReference type="ARBA" id="ARBA00022917"/>
    </source>
</evidence>
<organism evidence="17">
    <name type="scientific">Mycoplasmopsis pulmonis (strain UAB CTIP)</name>
    <name type="common">Mycoplasma pulmonis</name>
    <dbReference type="NCBI Taxonomy" id="272635"/>
    <lineage>
        <taxon>Bacteria</taxon>
        <taxon>Bacillati</taxon>
        <taxon>Mycoplasmatota</taxon>
        <taxon>Mycoplasmoidales</taxon>
        <taxon>Metamycoplasmataceae</taxon>
        <taxon>Mycoplasmopsis</taxon>
    </lineage>
</organism>
<evidence type="ECO:0000256" key="6">
    <source>
        <dbReference type="ARBA" id="ARBA00022598"/>
    </source>
</evidence>
<keyword evidence="7 13" id="KW-0547">Nucleotide-binding</keyword>
<evidence type="ECO:0000259" key="15">
    <source>
        <dbReference type="SMART" id="SM01016"/>
    </source>
</evidence>
<feature type="domain" description="DALR anticodon binding" evidence="14">
    <location>
        <begin position="419"/>
        <end position="534"/>
    </location>
</feature>
<gene>
    <name evidence="16" type="ordered locus">MYPU_2430</name>
</gene>
<evidence type="ECO:0000256" key="5">
    <source>
        <dbReference type="ARBA" id="ARBA00022490"/>
    </source>
</evidence>
<dbReference type="STRING" id="272635.gene:17576831"/>
<dbReference type="SMART" id="SM01016">
    <property type="entry name" value="Arg_tRNA_synt_N"/>
    <property type="match status" value="1"/>
</dbReference>
<dbReference type="Gene3D" id="1.10.730.10">
    <property type="entry name" value="Isoleucyl-tRNA Synthetase, Domain 1"/>
    <property type="match status" value="1"/>
</dbReference>
<evidence type="ECO:0000256" key="1">
    <source>
        <dbReference type="ARBA" id="ARBA00004496"/>
    </source>
</evidence>
<dbReference type="GO" id="GO:0004814">
    <property type="term" value="F:arginine-tRNA ligase activity"/>
    <property type="evidence" value="ECO:0007669"/>
    <property type="project" value="UniProtKB-UniRule"/>
</dbReference>
<dbReference type="SUPFAM" id="SSF52374">
    <property type="entry name" value="Nucleotidylyl transferase"/>
    <property type="match status" value="1"/>
</dbReference>
<dbReference type="InterPro" id="IPR005148">
    <property type="entry name" value="Arg-tRNA-synth_N"/>
</dbReference>
<protein>
    <recommendedName>
        <fullName evidence="4 12">Arginine--tRNA ligase</fullName>
        <ecNumber evidence="4 12">6.1.1.19</ecNumber>
    </recommendedName>
</protein>
<dbReference type="InterPro" id="IPR035684">
    <property type="entry name" value="ArgRS_core"/>
</dbReference>
<dbReference type="AlphaFoldDB" id="Q98QW7"/>
<accession>Q98QW7</accession>
<keyword evidence="5" id="KW-0963">Cytoplasm</keyword>
<dbReference type="Pfam" id="PF05746">
    <property type="entry name" value="DALR_1"/>
    <property type="match status" value="1"/>
</dbReference>
<evidence type="ECO:0000259" key="14">
    <source>
        <dbReference type="SMART" id="SM00836"/>
    </source>
</evidence>
<feature type="domain" description="Arginyl tRNA synthetase N-terminal" evidence="15">
    <location>
        <begin position="2"/>
        <end position="82"/>
    </location>
</feature>
<dbReference type="PROSITE" id="PS00178">
    <property type="entry name" value="AA_TRNA_LIGASE_I"/>
    <property type="match status" value="1"/>
</dbReference>
<dbReference type="KEGG" id="mpu:MYPU_2430"/>
<comment type="subcellular location">
    <subcellularLocation>
        <location evidence="1">Cytoplasm</location>
    </subcellularLocation>
</comment>
<evidence type="ECO:0000256" key="8">
    <source>
        <dbReference type="ARBA" id="ARBA00022840"/>
    </source>
</evidence>